<keyword evidence="1" id="KW-0489">Methyltransferase</keyword>
<organism evidence="5 6">
    <name type="scientific">Psychrobacter frigidicola</name>
    <dbReference type="NCBI Taxonomy" id="45611"/>
    <lineage>
        <taxon>Bacteria</taxon>
        <taxon>Pseudomonadati</taxon>
        <taxon>Pseudomonadota</taxon>
        <taxon>Gammaproteobacteria</taxon>
        <taxon>Moraxellales</taxon>
        <taxon>Moraxellaceae</taxon>
        <taxon>Psychrobacter</taxon>
    </lineage>
</organism>
<evidence type="ECO:0000256" key="1">
    <source>
        <dbReference type="ARBA" id="ARBA00022603"/>
    </source>
</evidence>
<dbReference type="Pfam" id="PF01739">
    <property type="entry name" value="CheR"/>
    <property type="match status" value="1"/>
</dbReference>
<gene>
    <name evidence="5" type="ORF">ES754_09625</name>
</gene>
<keyword evidence="2" id="KW-0808">Transferase</keyword>
<dbReference type="GO" id="GO:0008757">
    <property type="term" value="F:S-adenosylmethionine-dependent methyltransferase activity"/>
    <property type="evidence" value="ECO:0007669"/>
    <property type="project" value="InterPro"/>
</dbReference>
<dbReference type="PANTHER" id="PTHR24422">
    <property type="entry name" value="CHEMOTAXIS PROTEIN METHYLTRANSFERASE"/>
    <property type="match status" value="1"/>
</dbReference>
<name>A0A5C7A147_9GAMM</name>
<dbReference type="InterPro" id="IPR000780">
    <property type="entry name" value="CheR_MeTrfase"/>
</dbReference>
<protein>
    <submittedName>
        <fullName evidence="5">Chemotaxis protein CheR</fullName>
    </submittedName>
</protein>
<evidence type="ECO:0000313" key="5">
    <source>
        <dbReference type="EMBL" id="TXD96399.1"/>
    </source>
</evidence>
<accession>A0A5C7A147</accession>
<dbReference type="InterPro" id="IPR050903">
    <property type="entry name" value="Bact_Chemotaxis_MeTrfase"/>
</dbReference>
<dbReference type="PROSITE" id="PS50123">
    <property type="entry name" value="CHER"/>
    <property type="match status" value="1"/>
</dbReference>
<keyword evidence="6" id="KW-1185">Reference proteome</keyword>
<keyword evidence="3" id="KW-0949">S-adenosyl-L-methionine</keyword>
<feature type="domain" description="CheR-type methyltransferase" evidence="4">
    <location>
        <begin position="50"/>
        <end position="305"/>
    </location>
</feature>
<dbReference type="PANTHER" id="PTHR24422:SF19">
    <property type="entry name" value="CHEMOTAXIS PROTEIN METHYLTRANSFERASE"/>
    <property type="match status" value="1"/>
</dbReference>
<dbReference type="PRINTS" id="PR00996">
    <property type="entry name" value="CHERMTFRASE"/>
</dbReference>
<dbReference type="AlphaFoldDB" id="A0A5C7A147"/>
<dbReference type="SUPFAM" id="SSF53335">
    <property type="entry name" value="S-adenosyl-L-methionine-dependent methyltransferases"/>
    <property type="match status" value="1"/>
</dbReference>
<sequence>MTIVGYVNNSIQTHPVLCPSSTNDKVHQPLKTLKPSAWLSVSNAPQWRHFVEQEIGFVLPDEQLQWLLNAVDNTARVKGLSLDELWTAVQINSVIRQRLIDTVLISESRFFRHLPSIEFVAELAELTNQQPTPLSTHVDKDTATPFTPFNIWSVGCSTGQEVWSLVMSLAAKQLNDFTVLGTDVSAQGLAQARAGQYGFRQCRPIPQSCQQFIKPITGTDNLINSSLHTVSESTWQVDLALRQYVNFAWHNIFTQEMPTLDLQQVIICQNVLIYFRQFDQRDILARLAAQCAVGGHIILAPGEAFWWRPHNMRRINHSKVNVWQKISA</sequence>
<comment type="caution">
    <text evidence="5">The sequence shown here is derived from an EMBL/GenBank/DDBJ whole genome shotgun (WGS) entry which is preliminary data.</text>
</comment>
<proteinExistence type="predicted"/>
<dbReference type="GO" id="GO:0032259">
    <property type="term" value="P:methylation"/>
    <property type="evidence" value="ECO:0007669"/>
    <property type="project" value="UniProtKB-KW"/>
</dbReference>
<evidence type="ECO:0000313" key="6">
    <source>
        <dbReference type="Proteomes" id="UP000321903"/>
    </source>
</evidence>
<dbReference type="OrthoDB" id="9816309at2"/>
<dbReference type="InterPro" id="IPR022642">
    <property type="entry name" value="CheR_C"/>
</dbReference>
<reference evidence="5 6" key="1">
    <citation type="submission" date="2019-08" db="EMBL/GenBank/DDBJ databases">
        <title>Genome sequence of Psychrobacter frigidicola ACAM304 (type strain).</title>
        <authorList>
            <person name="Bowman J.P."/>
        </authorList>
    </citation>
    <scope>NUCLEOTIDE SEQUENCE [LARGE SCALE GENOMIC DNA]</scope>
    <source>
        <strain evidence="5 6">ACAM 304</strain>
    </source>
</reference>
<evidence type="ECO:0000259" key="4">
    <source>
        <dbReference type="PROSITE" id="PS50123"/>
    </source>
</evidence>
<dbReference type="EMBL" id="VORZ01000003">
    <property type="protein sequence ID" value="TXD96399.1"/>
    <property type="molecule type" value="Genomic_DNA"/>
</dbReference>
<dbReference type="SMART" id="SM00138">
    <property type="entry name" value="MeTrc"/>
    <property type="match status" value="1"/>
</dbReference>
<evidence type="ECO:0000256" key="3">
    <source>
        <dbReference type="ARBA" id="ARBA00022691"/>
    </source>
</evidence>
<dbReference type="Proteomes" id="UP000321903">
    <property type="component" value="Unassembled WGS sequence"/>
</dbReference>
<evidence type="ECO:0000256" key="2">
    <source>
        <dbReference type="ARBA" id="ARBA00022679"/>
    </source>
</evidence>
<dbReference type="Gene3D" id="3.40.50.150">
    <property type="entry name" value="Vaccinia Virus protein VP39"/>
    <property type="match status" value="1"/>
</dbReference>
<dbReference type="InterPro" id="IPR029063">
    <property type="entry name" value="SAM-dependent_MTases_sf"/>
</dbReference>